<reference evidence="2 3" key="1">
    <citation type="submission" date="2020-08" db="EMBL/GenBank/DDBJ databases">
        <title>Aphidius gifuensis genome sequencing and assembly.</title>
        <authorList>
            <person name="Du Z."/>
        </authorList>
    </citation>
    <scope>NUCLEOTIDE SEQUENCE [LARGE SCALE GENOMIC DNA]</scope>
    <source>
        <strain evidence="2">YNYX2018</strain>
        <tissue evidence="2">Adults</tissue>
    </source>
</reference>
<gene>
    <name evidence="2" type="ORF">HCN44_004862</name>
</gene>
<sequence>MSWTAGPNQQSISPLLRFFIDDKSLTISSNNINLLDEEQIIDESFDKHLKSPSTSSTTTTTFKSIKNTKINSPTLGSHSFENDPTTSETADLKYGNTNDCSFDIVESIANTCKRYAEGSAGNSLSEYLGNINPPSLLNEVSEIDDTTVDANTDTMCRVTLCMDIELLSEELGVTHTFYLHKIDENDNDSDGATTPIPTEYSLSSSADKFSSTRDKRRKHNKEKEEEEEEKGKNSSEFDIKKNDATDKSQSLMKSRIPSFKGITGRFKKKHMLKIKIAIKQKY</sequence>
<proteinExistence type="predicted"/>
<evidence type="ECO:0000313" key="2">
    <source>
        <dbReference type="EMBL" id="KAF7992518.1"/>
    </source>
</evidence>
<keyword evidence="3" id="KW-1185">Reference proteome</keyword>
<dbReference type="OrthoDB" id="5918429at2759"/>
<dbReference type="AlphaFoldDB" id="A0A834XS98"/>
<name>A0A834XS98_APHGI</name>
<feature type="compositionally biased region" description="Polar residues" evidence="1">
    <location>
        <begin position="190"/>
        <end position="209"/>
    </location>
</feature>
<feature type="compositionally biased region" description="Basic and acidic residues" evidence="1">
    <location>
        <begin position="229"/>
        <end position="246"/>
    </location>
</feature>
<feature type="region of interest" description="Disordered" evidence="1">
    <location>
        <begin position="183"/>
        <end position="256"/>
    </location>
</feature>
<protein>
    <submittedName>
        <fullName evidence="2">Uncharacterized protein</fullName>
    </submittedName>
</protein>
<feature type="region of interest" description="Disordered" evidence="1">
    <location>
        <begin position="73"/>
        <end position="92"/>
    </location>
</feature>
<organism evidence="2 3">
    <name type="scientific">Aphidius gifuensis</name>
    <name type="common">Parasitoid wasp</name>
    <dbReference type="NCBI Taxonomy" id="684658"/>
    <lineage>
        <taxon>Eukaryota</taxon>
        <taxon>Metazoa</taxon>
        <taxon>Ecdysozoa</taxon>
        <taxon>Arthropoda</taxon>
        <taxon>Hexapoda</taxon>
        <taxon>Insecta</taxon>
        <taxon>Pterygota</taxon>
        <taxon>Neoptera</taxon>
        <taxon>Endopterygota</taxon>
        <taxon>Hymenoptera</taxon>
        <taxon>Apocrita</taxon>
        <taxon>Ichneumonoidea</taxon>
        <taxon>Braconidae</taxon>
        <taxon>Aphidiinae</taxon>
        <taxon>Aphidius</taxon>
    </lineage>
</organism>
<dbReference type="Proteomes" id="UP000639338">
    <property type="component" value="Unassembled WGS sequence"/>
</dbReference>
<dbReference type="EMBL" id="JACMRX010000003">
    <property type="protein sequence ID" value="KAF7992518.1"/>
    <property type="molecule type" value="Genomic_DNA"/>
</dbReference>
<accession>A0A834XS98</accession>
<evidence type="ECO:0000313" key="3">
    <source>
        <dbReference type="Proteomes" id="UP000639338"/>
    </source>
</evidence>
<comment type="caution">
    <text evidence="2">The sequence shown here is derived from an EMBL/GenBank/DDBJ whole genome shotgun (WGS) entry which is preliminary data.</text>
</comment>
<evidence type="ECO:0000256" key="1">
    <source>
        <dbReference type="SAM" id="MobiDB-lite"/>
    </source>
</evidence>